<protein>
    <recommendedName>
        <fullName evidence="1">UPF0305 protein Mpal_1913</fullName>
    </recommendedName>
</protein>
<dbReference type="KEGG" id="mpl:Mpal_1913"/>
<dbReference type="STRING" id="521011.Mpal_1913"/>
<dbReference type="RefSeq" id="WP_012618536.1">
    <property type="nucleotide sequence ID" value="NC_011832.1"/>
</dbReference>
<dbReference type="InterPro" id="IPR019215">
    <property type="entry name" value="DUF2115"/>
</dbReference>
<proteinExistence type="inferred from homology"/>
<dbReference type="GeneID" id="7272730"/>
<organism evidence="2 3">
    <name type="scientific">Methanosphaerula palustris (strain ATCC BAA-1556 / DSM 19958 / E1-9c)</name>
    <dbReference type="NCBI Taxonomy" id="521011"/>
    <lineage>
        <taxon>Archaea</taxon>
        <taxon>Methanobacteriati</taxon>
        <taxon>Methanobacteriota</taxon>
        <taxon>Stenosarchaea group</taxon>
        <taxon>Methanomicrobia</taxon>
        <taxon>Methanomicrobiales</taxon>
        <taxon>Methanoregulaceae</taxon>
        <taxon>Methanosphaerula</taxon>
    </lineage>
</organism>
<dbReference type="Proteomes" id="UP000002457">
    <property type="component" value="Chromosome"/>
</dbReference>
<evidence type="ECO:0000313" key="3">
    <source>
        <dbReference type="Proteomes" id="UP000002457"/>
    </source>
</evidence>
<dbReference type="HOGENOM" id="CLU_089549_0_0_2"/>
<sequence length="224" mass="25164">MTIHRFPFLNKTRRDTPAAGMIREECDLLAGPATRGELGTALAAIVLLYTPADIRQMQRNFKTKIRDIDEDYREPLYLKVTEHLLGTYQQIRLLSQQGAFSRMDIPVSPENSRYWAMVAAACSARAEEKGPRLAFLNYLLAGFCIFVLDEPAHPVGTPFPGGDTVECEDGIYYCPVREKSSEIDAGFCGFCPALQTPEAGYISRGASEHRKQAYIDHYFHNYNG</sequence>
<keyword evidence="3" id="KW-1185">Reference proteome</keyword>
<gene>
    <name evidence="2" type="ordered locus">Mpal_1913</name>
</gene>
<evidence type="ECO:0000256" key="1">
    <source>
        <dbReference type="HAMAP-Rule" id="MF_00763"/>
    </source>
</evidence>
<name>B8GKS1_METPE</name>
<dbReference type="EMBL" id="CP001338">
    <property type="protein sequence ID" value="ACL17217.1"/>
    <property type="molecule type" value="Genomic_DNA"/>
</dbReference>
<dbReference type="Pfam" id="PF09888">
    <property type="entry name" value="DUF2115"/>
    <property type="match status" value="1"/>
</dbReference>
<dbReference type="NCBIfam" id="NF002175">
    <property type="entry name" value="PRK01022.1-2"/>
    <property type="match status" value="1"/>
</dbReference>
<dbReference type="OrthoDB" id="81482at2157"/>
<reference evidence="2 3" key="1">
    <citation type="journal article" date="2015" name="Genome Announc.">
        <title>Complete Genome Sequence of Methanosphaerula palustris E1-9CT, a Hydrogenotrophic Methanogen Isolated from a Minerotrophic Fen Peatland.</title>
        <authorList>
            <person name="Cadillo-Quiroz H."/>
            <person name="Browne P."/>
            <person name="Kyrpides N."/>
            <person name="Woyke T."/>
            <person name="Goodwin L."/>
            <person name="Detter C."/>
            <person name="Yavitt J.B."/>
            <person name="Zinder S.H."/>
        </authorList>
    </citation>
    <scope>NUCLEOTIDE SEQUENCE [LARGE SCALE GENOMIC DNA]</scope>
    <source>
        <strain evidence="3">ATCC BAA-1556 / DSM 19958 / E1-9c</strain>
    </source>
</reference>
<accession>B8GKS1</accession>
<comment type="similarity">
    <text evidence="1">Belongs to the UPF0305 family.</text>
</comment>
<dbReference type="eggNOG" id="arCOG03215">
    <property type="taxonomic scope" value="Archaea"/>
</dbReference>
<dbReference type="HAMAP" id="MF_00763">
    <property type="entry name" value="UPF0305"/>
    <property type="match status" value="1"/>
</dbReference>
<dbReference type="AlphaFoldDB" id="B8GKS1"/>
<evidence type="ECO:0000313" key="2">
    <source>
        <dbReference type="EMBL" id="ACL17217.1"/>
    </source>
</evidence>